<accession>A0ABY0IIS2</accession>
<dbReference type="InterPro" id="IPR004393">
    <property type="entry name" value="NadC"/>
</dbReference>
<dbReference type="InterPro" id="IPR013785">
    <property type="entry name" value="Aldolase_TIM"/>
</dbReference>
<keyword evidence="13" id="KW-1185">Reference proteome</keyword>
<evidence type="ECO:0000256" key="7">
    <source>
        <dbReference type="ARBA" id="ARBA00022679"/>
    </source>
</evidence>
<sequence>MKMVEIISTELIMTNLLINKALQESIADYFKEDDLSRNLNYIQSLPSDEVQCRLKIKDDMILCGLPYFVESFNYLGANLKYEDFKKYEGRQYQKDEMAEIHFTLPFSIALTGERIALNLIQRASSIATYTNKFAVMAKGSGVKILDTRKTLPGYRALEKYAVVTGGGNNHRFGQSDMWMVKDNHKSFFGGVKEAIDFFKSKNSFYTPIEVEIHDLSELKLALNEGVKHIMLDNFSPDEIREAVKEKPSDVTFEVSGGVRLNTLENYLIEGVDAISIGALTYDAPAVDLSLKYSRG</sequence>
<dbReference type="PANTHER" id="PTHR32179:SF3">
    <property type="entry name" value="NICOTINATE-NUCLEOTIDE PYROPHOSPHORYLASE [CARBOXYLATING]"/>
    <property type="match status" value="1"/>
</dbReference>
<dbReference type="Pfam" id="PF01729">
    <property type="entry name" value="QRPTase_C"/>
    <property type="match status" value="1"/>
</dbReference>
<evidence type="ECO:0000313" key="13">
    <source>
        <dbReference type="Proteomes" id="UP000443582"/>
    </source>
</evidence>
<dbReference type="Gene3D" id="3.20.20.70">
    <property type="entry name" value="Aldolase class I"/>
    <property type="match status" value="1"/>
</dbReference>
<protein>
    <recommendedName>
        <fullName evidence="4">nicotinate-nucleotide diphosphorylase (carboxylating)</fullName>
        <ecNumber evidence="4">2.4.2.19</ecNumber>
    </recommendedName>
    <alternativeName>
        <fullName evidence="8">Quinolinate phosphoribosyltransferase [decarboxylating]</fullName>
    </alternativeName>
</protein>
<dbReference type="CDD" id="cd01572">
    <property type="entry name" value="QPRTase"/>
    <property type="match status" value="1"/>
</dbReference>
<evidence type="ECO:0000256" key="4">
    <source>
        <dbReference type="ARBA" id="ARBA00011944"/>
    </source>
</evidence>
<dbReference type="EMBL" id="QDKL01000001">
    <property type="protein sequence ID" value="RZF22847.1"/>
    <property type="molecule type" value="Genomic_DNA"/>
</dbReference>
<evidence type="ECO:0000256" key="8">
    <source>
        <dbReference type="ARBA" id="ARBA00033102"/>
    </source>
</evidence>
<evidence type="ECO:0000313" key="12">
    <source>
        <dbReference type="EMBL" id="RZF22847.1"/>
    </source>
</evidence>
<dbReference type="SUPFAM" id="SSF51690">
    <property type="entry name" value="Nicotinate/Quinolinate PRTase C-terminal domain-like"/>
    <property type="match status" value="1"/>
</dbReference>
<name>A0ABY0IIS2_9BACT</name>
<feature type="domain" description="Quinolinate phosphoribosyl transferase C-terminal" evidence="10">
    <location>
        <begin position="126"/>
        <end position="291"/>
    </location>
</feature>
<evidence type="ECO:0000256" key="6">
    <source>
        <dbReference type="ARBA" id="ARBA00022676"/>
    </source>
</evidence>
<dbReference type="PANTHER" id="PTHR32179">
    <property type="entry name" value="NICOTINATE-NUCLEOTIDE PYROPHOSPHORYLASE [CARBOXYLATING]"/>
    <property type="match status" value="1"/>
</dbReference>
<dbReference type="Gene3D" id="3.90.1170.20">
    <property type="entry name" value="Quinolinate phosphoribosyl transferase, N-terminal domain"/>
    <property type="match status" value="1"/>
</dbReference>
<evidence type="ECO:0000259" key="10">
    <source>
        <dbReference type="Pfam" id="PF01729"/>
    </source>
</evidence>
<dbReference type="SUPFAM" id="SSF54675">
    <property type="entry name" value="Nicotinate/Quinolinate PRTase N-terminal domain-like"/>
    <property type="match status" value="1"/>
</dbReference>
<feature type="domain" description="Quinolinate phosphoribosyl transferase N-terminal" evidence="11">
    <location>
        <begin position="46"/>
        <end position="124"/>
    </location>
</feature>
<proteinExistence type="inferred from homology"/>
<evidence type="ECO:0000256" key="5">
    <source>
        <dbReference type="ARBA" id="ARBA00022642"/>
    </source>
</evidence>
<evidence type="ECO:0000256" key="9">
    <source>
        <dbReference type="PIRNR" id="PIRNR006250"/>
    </source>
</evidence>
<keyword evidence="7 9" id="KW-0808">Transferase</keyword>
<evidence type="ECO:0000256" key="1">
    <source>
        <dbReference type="ARBA" id="ARBA00003237"/>
    </source>
</evidence>
<evidence type="ECO:0000259" key="11">
    <source>
        <dbReference type="Pfam" id="PF02749"/>
    </source>
</evidence>
<evidence type="ECO:0000256" key="2">
    <source>
        <dbReference type="ARBA" id="ARBA00004893"/>
    </source>
</evidence>
<dbReference type="InterPro" id="IPR037128">
    <property type="entry name" value="Quinolinate_PRibosylTase_N_sf"/>
</dbReference>
<reference evidence="13" key="1">
    <citation type="journal article" date="2019" name="Int. J. Syst. Evol. Microbiol.">
        <title>Halobacteriovorax valvorus sp. nov., a novel prokaryotic predator isolated from coastal seawater of China.</title>
        <authorList>
            <person name="Chen M.-X."/>
        </authorList>
    </citation>
    <scope>NUCLEOTIDE SEQUENCE [LARGE SCALE GENOMIC DNA]</scope>
    <source>
        <strain evidence="13">BL9</strain>
    </source>
</reference>
<dbReference type="PIRSF" id="PIRSF006250">
    <property type="entry name" value="NadC_ModD"/>
    <property type="match status" value="1"/>
</dbReference>
<dbReference type="InterPro" id="IPR002638">
    <property type="entry name" value="Quinolinate_PRibosylTrfase_C"/>
</dbReference>
<comment type="function">
    <text evidence="1">Involved in the catabolism of quinolinic acid (QA).</text>
</comment>
<comment type="pathway">
    <text evidence="2">Cofactor biosynthesis; NAD(+) biosynthesis; nicotinate D-ribonucleotide from quinolinate: step 1/1.</text>
</comment>
<dbReference type="InterPro" id="IPR027277">
    <property type="entry name" value="NadC/ModD"/>
</dbReference>
<dbReference type="InterPro" id="IPR036068">
    <property type="entry name" value="Nicotinate_pribotase-like_C"/>
</dbReference>
<dbReference type="NCBIfam" id="TIGR00078">
    <property type="entry name" value="nadC"/>
    <property type="match status" value="1"/>
</dbReference>
<dbReference type="Proteomes" id="UP000443582">
    <property type="component" value="Unassembled WGS sequence"/>
</dbReference>
<dbReference type="Pfam" id="PF02749">
    <property type="entry name" value="QRPTase_N"/>
    <property type="match status" value="1"/>
</dbReference>
<organism evidence="12 13">
    <name type="scientific">Halobacteriovorax vibrionivorans</name>
    <dbReference type="NCBI Taxonomy" id="2152716"/>
    <lineage>
        <taxon>Bacteria</taxon>
        <taxon>Pseudomonadati</taxon>
        <taxon>Bdellovibrionota</taxon>
        <taxon>Bacteriovoracia</taxon>
        <taxon>Bacteriovoracales</taxon>
        <taxon>Halobacteriovoraceae</taxon>
        <taxon>Halobacteriovorax</taxon>
    </lineage>
</organism>
<keyword evidence="5" id="KW-0662">Pyridine nucleotide biosynthesis</keyword>
<dbReference type="InterPro" id="IPR022412">
    <property type="entry name" value="Quinolinate_PRibosylTrfase_N"/>
</dbReference>
<comment type="caution">
    <text evidence="12">The sequence shown here is derived from an EMBL/GenBank/DDBJ whole genome shotgun (WGS) entry which is preliminary data.</text>
</comment>
<evidence type="ECO:0000256" key="3">
    <source>
        <dbReference type="ARBA" id="ARBA00009400"/>
    </source>
</evidence>
<gene>
    <name evidence="12" type="primary">nadC</name>
    <name evidence="12" type="ORF">DAY19_03480</name>
</gene>
<dbReference type="GO" id="GO:0004514">
    <property type="term" value="F:nicotinate-nucleotide diphosphorylase (carboxylating) activity"/>
    <property type="evidence" value="ECO:0007669"/>
    <property type="project" value="UniProtKB-EC"/>
</dbReference>
<comment type="similarity">
    <text evidence="3 9">Belongs to the NadC/ModD family.</text>
</comment>
<dbReference type="EC" id="2.4.2.19" evidence="4"/>
<keyword evidence="6 9" id="KW-0328">Glycosyltransferase</keyword>